<dbReference type="InterPro" id="IPR036388">
    <property type="entry name" value="WH-like_DNA-bd_sf"/>
</dbReference>
<dbReference type="SUPFAM" id="SSF46785">
    <property type="entry name" value="Winged helix' DNA-binding domain"/>
    <property type="match status" value="1"/>
</dbReference>
<dbReference type="InterPro" id="IPR001034">
    <property type="entry name" value="DeoR_HTH"/>
</dbReference>
<evidence type="ECO:0000313" key="4">
    <source>
        <dbReference type="EMBL" id="GAA3282140.1"/>
    </source>
</evidence>
<dbReference type="InterPro" id="IPR051534">
    <property type="entry name" value="CBASS_pafABC_assoc_protein"/>
</dbReference>
<dbReference type="InterPro" id="IPR026881">
    <property type="entry name" value="WYL_dom"/>
</dbReference>
<dbReference type="PANTHER" id="PTHR34580">
    <property type="match status" value="1"/>
</dbReference>
<feature type="domain" description="HTH deoR-type" evidence="3">
    <location>
        <begin position="2"/>
        <end position="57"/>
    </location>
</feature>
<dbReference type="InterPro" id="IPR013196">
    <property type="entry name" value="HTH_11"/>
</dbReference>
<dbReference type="PROSITE" id="PS52050">
    <property type="entry name" value="WYL"/>
    <property type="match status" value="1"/>
</dbReference>
<keyword evidence="5" id="KW-1185">Reference proteome</keyword>
<dbReference type="PANTHER" id="PTHR34580:SF1">
    <property type="entry name" value="PROTEIN PAFC"/>
    <property type="match status" value="1"/>
</dbReference>
<organism evidence="4 5">
    <name type="scientific">Nesterenkonia halobia</name>
    <dbReference type="NCBI Taxonomy" id="37922"/>
    <lineage>
        <taxon>Bacteria</taxon>
        <taxon>Bacillati</taxon>
        <taxon>Actinomycetota</taxon>
        <taxon>Actinomycetes</taxon>
        <taxon>Micrococcales</taxon>
        <taxon>Micrococcaceae</taxon>
        <taxon>Nesterenkonia</taxon>
    </lineage>
</organism>
<gene>
    <name evidence="4" type="ORF">GCM10020260_08710</name>
</gene>
<dbReference type="PROSITE" id="PS51000">
    <property type="entry name" value="HTH_DEOR_2"/>
    <property type="match status" value="1"/>
</dbReference>
<evidence type="ECO:0000313" key="5">
    <source>
        <dbReference type="Proteomes" id="UP001501736"/>
    </source>
</evidence>
<evidence type="ECO:0000256" key="1">
    <source>
        <dbReference type="ARBA" id="ARBA00023015"/>
    </source>
</evidence>
<reference evidence="5" key="1">
    <citation type="journal article" date="2019" name="Int. J. Syst. Evol. Microbiol.">
        <title>The Global Catalogue of Microorganisms (GCM) 10K type strain sequencing project: providing services to taxonomists for standard genome sequencing and annotation.</title>
        <authorList>
            <consortium name="The Broad Institute Genomics Platform"/>
            <consortium name="The Broad Institute Genome Sequencing Center for Infectious Disease"/>
            <person name="Wu L."/>
            <person name="Ma J."/>
        </authorList>
    </citation>
    <scope>NUCLEOTIDE SEQUENCE [LARGE SCALE GENOMIC DNA]</scope>
    <source>
        <strain evidence="5">JCM 11483</strain>
    </source>
</reference>
<dbReference type="EMBL" id="BAAAYG010000003">
    <property type="protein sequence ID" value="GAA3282140.1"/>
    <property type="molecule type" value="Genomic_DNA"/>
</dbReference>
<comment type="caution">
    <text evidence="4">The sequence shown here is derived from an EMBL/GenBank/DDBJ whole genome shotgun (WGS) entry which is preliminary data.</text>
</comment>
<dbReference type="Proteomes" id="UP001501736">
    <property type="component" value="Unassembled WGS sequence"/>
</dbReference>
<proteinExistence type="predicted"/>
<dbReference type="RefSeq" id="WP_344718561.1">
    <property type="nucleotide sequence ID" value="NZ_BAAAYG010000003.1"/>
</dbReference>
<sequence length="335" mass="36676">MRTSRLIAVLMELTRLRRTTVARLADRHGVSERTVQRDLVALQEIGVPLWTRTGPAGGVGLVEGWRSPLTGMTGAEVQALLIGAAGAGELGLAAEFEAARAKMLAASPGAAGAENDGAAAGAAARAAERVHIDHGRWFTEPERPPALPEVSRAVWQDRRLSVRYERPDRPPTDRLLDPLGLVLKTDRWYLVAAHRGTVRTYRLSRILDAVVREEPCRRPEGFSLAEHWRAARAEFEASVFHLRVRLAIPESSVPALRTALPGVDVDGALEHPARRSMTDDDDGERLELELTVERADIAAAQLLAVPGVEVRAPEHLRETMLARGRDVVARHAPQR</sequence>
<evidence type="ECO:0000259" key="3">
    <source>
        <dbReference type="PROSITE" id="PS51000"/>
    </source>
</evidence>
<keyword evidence="2" id="KW-0804">Transcription</keyword>
<protein>
    <submittedName>
        <fullName evidence="4">YafY family protein</fullName>
    </submittedName>
</protein>
<evidence type="ECO:0000256" key="2">
    <source>
        <dbReference type="ARBA" id="ARBA00023163"/>
    </source>
</evidence>
<keyword evidence="1" id="KW-0805">Transcription regulation</keyword>
<name>A0ABP6RBZ7_9MICC</name>
<accession>A0ABP6RBZ7</accession>
<dbReference type="Gene3D" id="1.10.10.10">
    <property type="entry name" value="Winged helix-like DNA-binding domain superfamily/Winged helix DNA-binding domain"/>
    <property type="match status" value="1"/>
</dbReference>
<dbReference type="Pfam" id="PF13280">
    <property type="entry name" value="WYL"/>
    <property type="match status" value="1"/>
</dbReference>
<dbReference type="Pfam" id="PF08279">
    <property type="entry name" value="HTH_11"/>
    <property type="match status" value="1"/>
</dbReference>
<dbReference type="InterPro" id="IPR036390">
    <property type="entry name" value="WH_DNA-bd_sf"/>
</dbReference>